<evidence type="ECO:0000313" key="3">
    <source>
        <dbReference type="Proteomes" id="UP000003560"/>
    </source>
</evidence>
<sequence length="67" mass="7188">MPLAMTVIRLSSMVVGAPVPYWISRSLAAEETVIHRPSTQAVPPRTTSRSTSLAPGQGVHPGPARRR</sequence>
<protein>
    <submittedName>
        <fullName evidence="2">Uncharacterized protein</fullName>
    </submittedName>
</protein>
<dbReference type="EMBL" id="ABXJ01000136">
    <property type="protein sequence ID" value="EEA89485.1"/>
    <property type="molecule type" value="Genomic_DNA"/>
</dbReference>
<evidence type="ECO:0000256" key="1">
    <source>
        <dbReference type="SAM" id="MobiDB-lite"/>
    </source>
</evidence>
<accession>B6GE07</accession>
<evidence type="ECO:0000313" key="2">
    <source>
        <dbReference type="EMBL" id="EEA89485.1"/>
    </source>
</evidence>
<keyword evidence="3" id="KW-1185">Reference proteome</keyword>
<comment type="caution">
    <text evidence="2">The sequence shown here is derived from an EMBL/GenBank/DDBJ whole genome shotgun (WGS) entry which is preliminary data.</text>
</comment>
<dbReference type="STRING" id="445975.COLSTE_02343"/>
<reference evidence="2 3" key="2">
    <citation type="submission" date="2008-10" db="EMBL/GenBank/DDBJ databases">
        <authorList>
            <person name="Fulton L."/>
            <person name="Clifton S."/>
            <person name="Fulton B."/>
            <person name="Xu J."/>
            <person name="Minx P."/>
            <person name="Pepin K.H."/>
            <person name="Johnson M."/>
            <person name="Thiruvilangam P."/>
            <person name="Bhonagiri V."/>
            <person name="Nash W.E."/>
            <person name="Mardis E.R."/>
            <person name="Wilson R.K."/>
        </authorList>
    </citation>
    <scope>NUCLEOTIDE SEQUENCE [LARGE SCALE GENOMIC DNA]</scope>
    <source>
        <strain evidence="2 3">DSM 13279</strain>
    </source>
</reference>
<gene>
    <name evidence="2" type="ORF">COLSTE_02343</name>
</gene>
<name>B6GE07_9ACTN</name>
<dbReference type="AlphaFoldDB" id="B6GE07"/>
<dbReference type="Proteomes" id="UP000003560">
    <property type="component" value="Unassembled WGS sequence"/>
</dbReference>
<organism evidence="2 3">
    <name type="scientific">Collinsella stercoris DSM 13279</name>
    <dbReference type="NCBI Taxonomy" id="445975"/>
    <lineage>
        <taxon>Bacteria</taxon>
        <taxon>Bacillati</taxon>
        <taxon>Actinomycetota</taxon>
        <taxon>Coriobacteriia</taxon>
        <taxon>Coriobacteriales</taxon>
        <taxon>Coriobacteriaceae</taxon>
        <taxon>Collinsella</taxon>
    </lineage>
</organism>
<feature type="region of interest" description="Disordered" evidence="1">
    <location>
        <begin position="34"/>
        <end position="67"/>
    </location>
</feature>
<dbReference type="HOGENOM" id="CLU_2805068_0_0_11"/>
<feature type="compositionally biased region" description="Polar residues" evidence="1">
    <location>
        <begin position="37"/>
        <end position="54"/>
    </location>
</feature>
<proteinExistence type="predicted"/>
<reference evidence="2 3" key="1">
    <citation type="submission" date="2008-10" db="EMBL/GenBank/DDBJ databases">
        <title>Draft genome sequence of Collinsella stercoris (DSM 13279).</title>
        <authorList>
            <person name="Sudarsanam P."/>
            <person name="Ley R."/>
            <person name="Guruge J."/>
            <person name="Turnbaugh P.J."/>
            <person name="Mahowald M."/>
            <person name="Liep D."/>
            <person name="Gordon J."/>
        </authorList>
    </citation>
    <scope>NUCLEOTIDE SEQUENCE [LARGE SCALE GENOMIC DNA]</scope>
    <source>
        <strain evidence="2 3">DSM 13279</strain>
    </source>
</reference>